<dbReference type="STRING" id="1891671.SAMN06295885_2638"/>
<keyword evidence="1" id="KW-0732">Signal</keyword>
<evidence type="ECO:0000313" key="3">
    <source>
        <dbReference type="Proteomes" id="UP000193711"/>
    </source>
</evidence>
<proteinExistence type="predicted"/>
<evidence type="ECO:0000256" key="1">
    <source>
        <dbReference type="SAM" id="SignalP"/>
    </source>
</evidence>
<dbReference type="AlphaFoldDB" id="A0A1X7P4Q9"/>
<dbReference type="Gene3D" id="2.60.20.10">
    <property type="entry name" value="Crystallins"/>
    <property type="match status" value="1"/>
</dbReference>
<name>A0A1X7P4Q9_9MICO</name>
<reference evidence="3" key="1">
    <citation type="submission" date="2017-04" db="EMBL/GenBank/DDBJ databases">
        <authorList>
            <person name="Varghese N."/>
            <person name="Submissions S."/>
        </authorList>
    </citation>
    <scope>NUCLEOTIDE SEQUENCE [LARGE SCALE GENOMIC DNA]</scope>
    <source>
        <strain evidence="3">VKM Ac-2121</strain>
    </source>
</reference>
<dbReference type="EMBL" id="FXBM01000002">
    <property type="protein sequence ID" value="SMH45853.1"/>
    <property type="molecule type" value="Genomic_DNA"/>
</dbReference>
<protein>
    <submittedName>
        <fullName evidence="2">Peptidase inhibitor family I36</fullName>
    </submittedName>
</protein>
<dbReference type="RefSeq" id="WP_165759623.1">
    <property type="nucleotide sequence ID" value="NZ_FXBM01000002.1"/>
</dbReference>
<keyword evidence="3" id="KW-1185">Reference proteome</keyword>
<accession>A0A1X7P4Q9</accession>
<dbReference type="Pfam" id="PF03995">
    <property type="entry name" value="Inhibitor_I36"/>
    <property type="match status" value="1"/>
</dbReference>
<evidence type="ECO:0000313" key="2">
    <source>
        <dbReference type="EMBL" id="SMH45853.1"/>
    </source>
</evidence>
<gene>
    <name evidence="2" type="ORF">SAMN06295885_2638</name>
</gene>
<organism evidence="2 3">
    <name type="scientific">Rathayibacter oskolensis</name>
    <dbReference type="NCBI Taxonomy" id="1891671"/>
    <lineage>
        <taxon>Bacteria</taxon>
        <taxon>Bacillati</taxon>
        <taxon>Actinomycetota</taxon>
        <taxon>Actinomycetes</taxon>
        <taxon>Micrococcales</taxon>
        <taxon>Microbacteriaceae</taxon>
        <taxon>Rathayibacter</taxon>
    </lineage>
</organism>
<dbReference type="Proteomes" id="UP000193711">
    <property type="component" value="Unassembled WGS sequence"/>
</dbReference>
<sequence length="130" mass="14069">MSFSRRASALLLSAAALATSALIAPTASAAESQCPTGFSCVWTDANYSSSYSGRGNANYTEWYAVGGYVFNDTISSLKNRYPGRKIWFQHADRGGAQLWITQNYKIANLQNAGTGLASHPNWNDFISSVD</sequence>
<feature type="chain" id="PRO_5012937029" evidence="1">
    <location>
        <begin position="30"/>
        <end position="130"/>
    </location>
</feature>
<feature type="signal peptide" evidence="1">
    <location>
        <begin position="1"/>
        <end position="29"/>
    </location>
</feature>